<name>A0A6J3M5W5_9PEZI</name>
<keyword evidence="4 8" id="KW-0256">Endoplasmic reticulum</keyword>
<evidence type="ECO:0000313" key="11">
    <source>
        <dbReference type="RefSeq" id="XP_033460309.1"/>
    </source>
</evidence>
<dbReference type="OrthoDB" id="5579088at2759"/>
<dbReference type="GO" id="GO:0005789">
    <property type="term" value="C:endoplasmic reticulum membrane"/>
    <property type="evidence" value="ECO:0007669"/>
    <property type="project" value="UniProtKB-SubCell"/>
</dbReference>
<evidence type="ECO:0000256" key="2">
    <source>
        <dbReference type="ARBA" id="ARBA00022692"/>
    </source>
</evidence>
<reference evidence="11" key="1">
    <citation type="submission" date="2020-01" db="EMBL/GenBank/DDBJ databases">
        <authorList>
            <consortium name="DOE Joint Genome Institute"/>
            <person name="Haridas S."/>
            <person name="Albert R."/>
            <person name="Binder M."/>
            <person name="Bloem J."/>
            <person name="Labutti K."/>
            <person name="Salamov A."/>
            <person name="Andreopoulos B."/>
            <person name="Baker S.E."/>
            <person name="Barry K."/>
            <person name="Bills G."/>
            <person name="Bluhm B.H."/>
            <person name="Cannon C."/>
            <person name="Castanera R."/>
            <person name="Culley D.E."/>
            <person name="Daum C."/>
            <person name="Ezra D."/>
            <person name="Gonzalez J.B."/>
            <person name="Henrissat B."/>
            <person name="Kuo A."/>
            <person name="Liang C."/>
            <person name="Lipzen A."/>
            <person name="Lutzoni F."/>
            <person name="Magnuson J."/>
            <person name="Mondo S."/>
            <person name="Nolan M."/>
            <person name="Ohm R."/>
            <person name="Pangilinan J."/>
            <person name="Park H.-J."/>
            <person name="Ramirez L."/>
            <person name="Alfaro M."/>
            <person name="Sun H."/>
            <person name="Tritt A."/>
            <person name="Yoshinaga Y."/>
            <person name="Zwiers L.-H."/>
            <person name="Turgeon B.G."/>
            <person name="Goodwin S.B."/>
            <person name="Spatafora J.W."/>
            <person name="Crous P.W."/>
            <person name="Grigoriev I.V."/>
        </authorList>
    </citation>
    <scope>NUCLEOTIDE SEQUENCE</scope>
    <source>
        <strain evidence="11">CBS 342.82</strain>
    </source>
</reference>
<keyword evidence="10" id="KW-1185">Reference proteome</keyword>
<dbReference type="PANTHER" id="PTHR23129">
    <property type="entry name" value="ACYL-COENZYME A DIPHOSPHATASE FITM2"/>
    <property type="match status" value="1"/>
</dbReference>
<evidence type="ECO:0000256" key="8">
    <source>
        <dbReference type="HAMAP-Rule" id="MF_03231"/>
    </source>
</evidence>
<reference evidence="11" key="2">
    <citation type="submission" date="2020-04" db="EMBL/GenBank/DDBJ databases">
        <authorList>
            <consortium name="NCBI Genome Project"/>
        </authorList>
    </citation>
    <scope>NUCLEOTIDE SEQUENCE</scope>
    <source>
        <strain evidence="11">CBS 342.82</strain>
    </source>
</reference>
<evidence type="ECO:0000313" key="10">
    <source>
        <dbReference type="Proteomes" id="UP000504637"/>
    </source>
</evidence>
<proteinExistence type="inferred from homology"/>
<evidence type="ECO:0000256" key="9">
    <source>
        <dbReference type="SAM" id="Phobius"/>
    </source>
</evidence>
<evidence type="ECO:0000256" key="5">
    <source>
        <dbReference type="ARBA" id="ARBA00022989"/>
    </source>
</evidence>
<sequence>MATRRTTNAKFEVPVPNGKSATANLDSSKARSSPWLPSALEGVLFLVYPLILILGSLYSNFDPSTRNATYVADSQSYDPRTAPSYFAKKSNILNVYFVKVGWLWATASFLLLIVSHPSFGPSFDFQVTRRRAQATLRFLSITTVWIFLTQWFFGPPIIDRSYRWTGGQCAMIQSDSLAAQQEKAEMGDAELIFTHAACKAIGGAWTGGHDISGHVFLLILCSAMLWQEFLPAVLRSWGQRDARVIAAADGIVKSAAAESTSSSVTANQPLGVGIQFAMGVVGLSLWMLLMTAVYFHTWFEKLTGFLVALTAIYVVYFVPRAIPAARSVLGVPGL</sequence>
<comment type="catalytic activity">
    <reaction evidence="8">
        <text>(5Z,8Z,11Z,14Z)-eicosatetraenoyl-CoA + H2O = S-(5Z,8Z,11Z,14Z-eicosatetraenoyl)-4'-phosphopantetheine + adenosine 3',5'-bisphosphate + 2 H(+)</text>
        <dbReference type="Rhea" id="RHEA:65568"/>
        <dbReference type="ChEBI" id="CHEBI:15377"/>
        <dbReference type="ChEBI" id="CHEBI:15378"/>
        <dbReference type="ChEBI" id="CHEBI:57368"/>
        <dbReference type="ChEBI" id="CHEBI:58343"/>
        <dbReference type="ChEBI" id="CHEBI:156554"/>
    </reaction>
</comment>
<accession>A0A6J3M5W5</accession>
<dbReference type="GO" id="GO:0140042">
    <property type="term" value="P:lipid droplet formation"/>
    <property type="evidence" value="ECO:0007669"/>
    <property type="project" value="UniProtKB-UniRule"/>
</dbReference>
<dbReference type="Proteomes" id="UP000504637">
    <property type="component" value="Unplaced"/>
</dbReference>
<feature type="transmembrane region" description="Helical" evidence="9">
    <location>
        <begin position="93"/>
        <end position="114"/>
    </location>
</feature>
<comment type="subcellular location">
    <subcellularLocation>
        <location evidence="1 8">Endoplasmic reticulum membrane</location>
        <topology evidence="1 8">Multi-pass membrane protein</topology>
    </subcellularLocation>
</comment>
<comment type="function">
    <text evidence="8">Fatty acyl-coenzyme A (CoA) diphosphatase that hydrolyzes fatty acyl-CoA to yield acyl-4'-phosphopantetheine and adenosine 3',5'-bisphosphate. Preferentially hydrolyzes unsaturated long-chain acyl-CoA substrates in the endoplasmic reticulum (ER) lumen. This catalytic activity is required for maintaining ER structure and for lipid droplets (LDs) biogenesis, which are lipid storage organelles involved in maintaining lipid and energy homeostasis. May directly bind to diacylglycerol (DAGs) and triacylglycerol, which is also important for LD biogenesis. May support directional budding of nacent LDs from the ER into the cytosol by reducing DAG levels at sites of LD formation. May play a role in the regulation of cell morphology and cytoskeletal organization. Involved in phospholipid biosynthesis.</text>
</comment>
<evidence type="ECO:0000256" key="7">
    <source>
        <dbReference type="ARBA" id="ARBA00023136"/>
    </source>
</evidence>
<comment type="catalytic activity">
    <reaction evidence="8">
        <text>hexadecanoyl-CoA + H2O = S-hexadecanoyl-4'-phosphopantetheine + adenosine 3',5'-bisphosphate + 2 H(+)</text>
        <dbReference type="Rhea" id="RHEA:50032"/>
        <dbReference type="ChEBI" id="CHEBI:15377"/>
        <dbReference type="ChEBI" id="CHEBI:15378"/>
        <dbReference type="ChEBI" id="CHEBI:57379"/>
        <dbReference type="ChEBI" id="CHEBI:58343"/>
        <dbReference type="ChEBI" id="CHEBI:132018"/>
    </reaction>
</comment>
<dbReference type="AlphaFoldDB" id="A0A6J3M5W5"/>
<reference evidence="11" key="3">
    <citation type="submission" date="2025-08" db="UniProtKB">
        <authorList>
            <consortium name="RefSeq"/>
        </authorList>
    </citation>
    <scope>IDENTIFICATION</scope>
    <source>
        <strain evidence="11">CBS 342.82</strain>
    </source>
</reference>
<keyword evidence="8" id="KW-0444">Lipid biosynthesis</keyword>
<dbReference type="HAMAP" id="MF_03231">
    <property type="entry name" value="SCS3"/>
    <property type="match status" value="1"/>
</dbReference>
<feature type="transmembrane region" description="Helical" evidence="9">
    <location>
        <begin position="134"/>
        <end position="153"/>
    </location>
</feature>
<keyword evidence="8" id="KW-0594">Phospholipid biosynthesis</keyword>
<gene>
    <name evidence="8" type="primary">SCS3</name>
    <name evidence="8" type="synonym">FIT2B</name>
    <name evidence="11" type="ORF">K489DRAFT_318578</name>
</gene>
<evidence type="ECO:0000256" key="1">
    <source>
        <dbReference type="ARBA" id="ARBA00004477"/>
    </source>
</evidence>
<dbReference type="InterPro" id="IPR019388">
    <property type="entry name" value="FIT"/>
</dbReference>
<keyword evidence="6" id="KW-0443">Lipid metabolism</keyword>
<dbReference type="RefSeq" id="XP_033460309.1">
    <property type="nucleotide sequence ID" value="XM_033601334.1"/>
</dbReference>
<dbReference type="GO" id="GO:0010945">
    <property type="term" value="F:coenzyme A diphosphatase activity"/>
    <property type="evidence" value="ECO:0007669"/>
    <property type="project" value="InterPro"/>
</dbReference>
<comment type="catalytic activity">
    <reaction evidence="8">
        <text>(9Z)-octadecenoyl-CoA + H2O = S-(9Z-octadecenoyl)-4'-phosphopantetheine + adenosine 3',5'-bisphosphate + 2 H(+)</text>
        <dbReference type="Rhea" id="RHEA:65564"/>
        <dbReference type="ChEBI" id="CHEBI:15377"/>
        <dbReference type="ChEBI" id="CHEBI:15378"/>
        <dbReference type="ChEBI" id="CHEBI:57387"/>
        <dbReference type="ChEBI" id="CHEBI:58343"/>
        <dbReference type="ChEBI" id="CHEBI:156553"/>
    </reaction>
</comment>
<keyword evidence="5 8" id="KW-1133">Transmembrane helix</keyword>
<feature type="transmembrane region" description="Helical" evidence="9">
    <location>
        <begin position="276"/>
        <end position="296"/>
    </location>
</feature>
<protein>
    <recommendedName>
        <fullName evidence="8">Acyl-coenzyme A diphosphatase SCS3</fullName>
        <ecNumber evidence="8">3.6.1.-</ecNumber>
    </recommendedName>
    <alternativeName>
        <fullName evidence="8">FIT family protein SCS3</fullName>
    </alternativeName>
</protein>
<feature type="transmembrane region" description="Helical" evidence="9">
    <location>
        <begin position="39"/>
        <end position="58"/>
    </location>
</feature>
<keyword evidence="3 8" id="KW-0378">Hydrolase</keyword>
<evidence type="ECO:0000256" key="3">
    <source>
        <dbReference type="ARBA" id="ARBA00022801"/>
    </source>
</evidence>
<dbReference type="GO" id="GO:0008654">
    <property type="term" value="P:phospholipid biosynthetic process"/>
    <property type="evidence" value="ECO:0007669"/>
    <property type="project" value="UniProtKB-KW"/>
</dbReference>
<dbReference type="EC" id="3.6.1.-" evidence="8"/>
<dbReference type="Pfam" id="PF10261">
    <property type="entry name" value="FIT"/>
    <property type="match status" value="1"/>
</dbReference>
<feature type="active site" evidence="8">
    <location>
        <position position="214"/>
    </location>
</feature>
<evidence type="ECO:0000256" key="4">
    <source>
        <dbReference type="ARBA" id="ARBA00022824"/>
    </source>
</evidence>
<dbReference type="InterPro" id="IPR046400">
    <property type="entry name" value="SCS3"/>
</dbReference>
<feature type="transmembrane region" description="Helical" evidence="9">
    <location>
        <begin position="302"/>
        <end position="319"/>
    </location>
</feature>
<evidence type="ECO:0000256" key="6">
    <source>
        <dbReference type="ARBA" id="ARBA00023098"/>
    </source>
</evidence>
<keyword evidence="2 8" id="KW-0812">Transmembrane</keyword>
<keyword evidence="8" id="KW-1208">Phospholipid metabolism</keyword>
<feature type="active site" evidence="8">
    <location>
        <position position="296"/>
    </location>
</feature>
<keyword evidence="7 8" id="KW-0472">Membrane</keyword>
<comment type="similarity">
    <text evidence="8">Belongs to the FIT family. Fungal FIT2B/SCS3 subfamily.</text>
</comment>
<organism evidence="11">
    <name type="scientific">Dissoconium aciculare CBS 342.82</name>
    <dbReference type="NCBI Taxonomy" id="1314786"/>
    <lineage>
        <taxon>Eukaryota</taxon>
        <taxon>Fungi</taxon>
        <taxon>Dikarya</taxon>
        <taxon>Ascomycota</taxon>
        <taxon>Pezizomycotina</taxon>
        <taxon>Dothideomycetes</taxon>
        <taxon>Dothideomycetidae</taxon>
        <taxon>Mycosphaerellales</taxon>
        <taxon>Dissoconiaceae</taxon>
        <taxon>Dissoconium</taxon>
    </lineage>
</organism>
<dbReference type="PANTHER" id="PTHR23129:SF0">
    <property type="entry name" value="ACYL-COENZYME A DIPHOSPHATASE FITM2"/>
    <property type="match status" value="1"/>
</dbReference>
<comment type="catalytic activity">
    <reaction evidence="8">
        <text>an acyl-CoA + H2O = an acyl-4'-phosphopantetheine + adenosine 3',5'-bisphosphate + 2 H(+)</text>
        <dbReference type="Rhea" id="RHEA:50044"/>
        <dbReference type="ChEBI" id="CHEBI:15377"/>
        <dbReference type="ChEBI" id="CHEBI:15378"/>
        <dbReference type="ChEBI" id="CHEBI:58342"/>
        <dbReference type="ChEBI" id="CHEBI:58343"/>
        <dbReference type="ChEBI" id="CHEBI:132023"/>
    </reaction>
</comment>